<gene>
    <name evidence="1" type="ORF">GCM10011369_05920</name>
</gene>
<dbReference type="EMBL" id="BMDX01000002">
    <property type="protein sequence ID" value="GGA67104.1"/>
    <property type="molecule type" value="Genomic_DNA"/>
</dbReference>
<protein>
    <submittedName>
        <fullName evidence="1">Uncharacterized protein</fullName>
    </submittedName>
</protein>
<evidence type="ECO:0000313" key="2">
    <source>
        <dbReference type="Proteomes" id="UP000619743"/>
    </source>
</evidence>
<accession>A0A8J2U2N2</accession>
<proteinExistence type="predicted"/>
<sequence length="52" mass="6029">MDDIYAIPLDLICHWITLANQNDFFAVARLTELFGSVDEAQKFLDERSRPTQ</sequence>
<comment type="caution">
    <text evidence="1">The sequence shown here is derived from an EMBL/GenBank/DDBJ whole genome shotgun (WGS) entry which is preliminary data.</text>
</comment>
<evidence type="ECO:0000313" key="1">
    <source>
        <dbReference type="EMBL" id="GGA67104.1"/>
    </source>
</evidence>
<organism evidence="1 2">
    <name type="scientific">Neiella marina</name>
    <dbReference type="NCBI Taxonomy" id="508461"/>
    <lineage>
        <taxon>Bacteria</taxon>
        <taxon>Pseudomonadati</taxon>
        <taxon>Pseudomonadota</taxon>
        <taxon>Gammaproteobacteria</taxon>
        <taxon>Alteromonadales</taxon>
        <taxon>Echinimonadaceae</taxon>
        <taxon>Neiella</taxon>
    </lineage>
</organism>
<name>A0A8J2U2N2_9GAMM</name>
<dbReference type="AlphaFoldDB" id="A0A8J2U2N2"/>
<keyword evidence="2" id="KW-1185">Reference proteome</keyword>
<dbReference type="Proteomes" id="UP000619743">
    <property type="component" value="Unassembled WGS sequence"/>
</dbReference>
<dbReference type="RefSeq" id="WP_158100469.1">
    <property type="nucleotide sequence ID" value="NZ_BMDX01000002.1"/>
</dbReference>
<reference evidence="2" key="1">
    <citation type="journal article" date="2019" name="Int. J. Syst. Evol. Microbiol.">
        <title>The Global Catalogue of Microorganisms (GCM) 10K type strain sequencing project: providing services to taxonomists for standard genome sequencing and annotation.</title>
        <authorList>
            <consortium name="The Broad Institute Genomics Platform"/>
            <consortium name="The Broad Institute Genome Sequencing Center for Infectious Disease"/>
            <person name="Wu L."/>
            <person name="Ma J."/>
        </authorList>
    </citation>
    <scope>NUCLEOTIDE SEQUENCE [LARGE SCALE GENOMIC DNA]</scope>
    <source>
        <strain evidence="2">CGMCC 1.10130</strain>
    </source>
</reference>